<dbReference type="Pfam" id="PF02481">
    <property type="entry name" value="DNA_processg_A"/>
    <property type="match status" value="1"/>
</dbReference>
<comment type="caution">
    <text evidence="4">The sequence shown here is derived from an EMBL/GenBank/DDBJ whole genome shotgun (WGS) entry which is preliminary data.</text>
</comment>
<evidence type="ECO:0000256" key="1">
    <source>
        <dbReference type="ARBA" id="ARBA00006525"/>
    </source>
</evidence>
<dbReference type="InterPro" id="IPR041614">
    <property type="entry name" value="DprA_WH"/>
</dbReference>
<accession>A0A9X5AS32</accession>
<proteinExistence type="inferred from homology"/>
<dbReference type="GO" id="GO:0009294">
    <property type="term" value="P:DNA-mediated transformation"/>
    <property type="evidence" value="ECO:0007669"/>
    <property type="project" value="InterPro"/>
</dbReference>
<dbReference type="InterPro" id="IPR003488">
    <property type="entry name" value="DprA"/>
</dbReference>
<dbReference type="InterPro" id="IPR036388">
    <property type="entry name" value="WH-like_DNA-bd_sf"/>
</dbReference>
<reference evidence="4 5" key="1">
    <citation type="submission" date="2019-11" db="EMBL/GenBank/DDBJ databases">
        <title>Whole-genome sequence of Rhodoplanes serenus DSM 18633, type strain.</title>
        <authorList>
            <person name="Kyndt J.A."/>
            <person name="Meyer T.E."/>
        </authorList>
    </citation>
    <scope>NUCLEOTIDE SEQUENCE [LARGE SCALE GENOMIC DNA]</scope>
    <source>
        <strain evidence="4 5">DSM 18633</strain>
    </source>
</reference>
<evidence type="ECO:0000259" key="2">
    <source>
        <dbReference type="Pfam" id="PF02481"/>
    </source>
</evidence>
<comment type="similarity">
    <text evidence="1">Belongs to the DprA/Smf family.</text>
</comment>
<dbReference type="Gene3D" id="3.40.50.450">
    <property type="match status" value="1"/>
</dbReference>
<dbReference type="PANTHER" id="PTHR43022">
    <property type="entry name" value="PROTEIN SMF"/>
    <property type="match status" value="1"/>
</dbReference>
<evidence type="ECO:0000259" key="3">
    <source>
        <dbReference type="Pfam" id="PF17782"/>
    </source>
</evidence>
<organism evidence="4 5">
    <name type="scientific">Rhodoplanes serenus</name>
    <dbReference type="NCBI Taxonomy" id="200615"/>
    <lineage>
        <taxon>Bacteria</taxon>
        <taxon>Pseudomonadati</taxon>
        <taxon>Pseudomonadota</taxon>
        <taxon>Alphaproteobacteria</taxon>
        <taxon>Hyphomicrobiales</taxon>
        <taxon>Nitrobacteraceae</taxon>
        <taxon>Rhodoplanes</taxon>
    </lineage>
</organism>
<evidence type="ECO:0000313" key="5">
    <source>
        <dbReference type="Proteomes" id="UP000438991"/>
    </source>
</evidence>
<protein>
    <submittedName>
        <fullName evidence="4">DNA-protecting protein DprA</fullName>
    </submittedName>
</protein>
<name>A0A9X5AS32_9BRAD</name>
<evidence type="ECO:0000313" key="4">
    <source>
        <dbReference type="EMBL" id="MTW15693.1"/>
    </source>
</evidence>
<dbReference type="EMBL" id="WNKV01000003">
    <property type="protein sequence ID" value="MTW15693.1"/>
    <property type="molecule type" value="Genomic_DNA"/>
</dbReference>
<gene>
    <name evidence="4" type="primary">dprA</name>
    <name evidence="4" type="ORF">GJ689_05675</name>
</gene>
<dbReference type="AlphaFoldDB" id="A0A9X5AS32"/>
<feature type="domain" description="DprA winged helix" evidence="3">
    <location>
        <begin position="315"/>
        <end position="369"/>
    </location>
</feature>
<feature type="domain" description="Smf/DprA SLOG" evidence="2">
    <location>
        <begin position="82"/>
        <end position="288"/>
    </location>
</feature>
<dbReference type="Pfam" id="PF21102">
    <property type="entry name" value="DprA_N"/>
    <property type="match status" value="1"/>
</dbReference>
<dbReference type="Pfam" id="PF17782">
    <property type="entry name" value="WHD_DprA"/>
    <property type="match status" value="1"/>
</dbReference>
<dbReference type="RefSeq" id="WP_170300679.1">
    <property type="nucleotide sequence ID" value="NZ_WNKV01000003.1"/>
</dbReference>
<sequence length="380" mass="40275">MASSGVRLTDDQRLDWLRLIRSENVGPRTFRALLNRYGGARAALAALPELARRGGALRPLHVPTIAEAERELVAARRWGVRFVALGEPDYPPALQGIDDAPPLLAVRGRLDLLQQPAVGIVGARNASAAGLTFAERIARELAEAGFAIVSGLARGIDGAAHRGSLALGTVAVLAGGQDRPYPPEHVELLEAIAARGAAVSEMPMGWVPRGRDFPRRNRIISGLVLGVVVVEAARRSGSLITARRALDHGREVFAVPGSPIDPRSEGTNDLLKQGATLVTAAADVVAALEPMLGRRFERPLDEPRPATLPLPFDLDPEPDGAVRDRIAALLGPTPVALDDLIRWSGAPPATVLTTLLELELAGRLDRQRGARVALMGAGPL</sequence>
<dbReference type="Gene3D" id="1.10.10.10">
    <property type="entry name" value="Winged helix-like DNA-binding domain superfamily/Winged helix DNA-binding domain"/>
    <property type="match status" value="1"/>
</dbReference>
<dbReference type="PANTHER" id="PTHR43022:SF1">
    <property type="entry name" value="PROTEIN SMF"/>
    <property type="match status" value="1"/>
</dbReference>
<dbReference type="Proteomes" id="UP000438991">
    <property type="component" value="Unassembled WGS sequence"/>
</dbReference>
<dbReference type="NCBIfam" id="TIGR00732">
    <property type="entry name" value="dprA"/>
    <property type="match status" value="1"/>
</dbReference>
<dbReference type="SUPFAM" id="SSF102405">
    <property type="entry name" value="MCP/YpsA-like"/>
    <property type="match status" value="1"/>
</dbReference>
<dbReference type="InterPro" id="IPR057666">
    <property type="entry name" value="DrpA_SLOG"/>
</dbReference>